<evidence type="ECO:0000313" key="2">
    <source>
        <dbReference type="Proteomes" id="UP001163624"/>
    </source>
</evidence>
<reference evidence="1" key="1">
    <citation type="submission" date="2022-11" db="EMBL/GenBank/DDBJ databases">
        <title>Pseudomonas triclosanedens sp. nov., a triclosan degrader isolated from activated sludge.</title>
        <authorList>
            <person name="Yin Y."/>
            <person name="Lu Z."/>
        </authorList>
    </citation>
    <scope>NUCLEOTIDE SEQUENCE</scope>
    <source>
        <strain evidence="1">ZM23</strain>
    </source>
</reference>
<dbReference type="EMBL" id="CP113432">
    <property type="protein sequence ID" value="WAI52118.1"/>
    <property type="molecule type" value="Genomic_DNA"/>
</dbReference>
<evidence type="ECO:0008006" key="3">
    <source>
        <dbReference type="Google" id="ProtNLM"/>
    </source>
</evidence>
<dbReference type="RefSeq" id="WP_254500622.1">
    <property type="nucleotide sequence ID" value="NZ_CP113432.1"/>
</dbReference>
<sequence length="80" mass="8957">MPQSGLRPSHIESPNMTSIDEAYRITYITLDDLQLHFETEIAVTEEDGSLALHRTATLPAERQALRELIREEHGLQASAA</sequence>
<dbReference type="NCBIfam" id="NF041597">
    <property type="entry name" value="T3SS_coreg_PtrC"/>
    <property type="match status" value="1"/>
</dbReference>
<name>A0ABY7A4T0_9PSED</name>
<organism evidence="1 2">
    <name type="scientific">Pseudomonas triclosanedens</name>
    <dbReference type="NCBI Taxonomy" id="2961893"/>
    <lineage>
        <taxon>Bacteria</taxon>
        <taxon>Pseudomonadati</taxon>
        <taxon>Pseudomonadota</taxon>
        <taxon>Gammaproteobacteria</taxon>
        <taxon>Pseudomonadales</taxon>
        <taxon>Pseudomonadaceae</taxon>
        <taxon>Pseudomonas</taxon>
    </lineage>
</organism>
<keyword evidence="2" id="KW-1185">Reference proteome</keyword>
<dbReference type="Proteomes" id="UP001163624">
    <property type="component" value="Chromosome"/>
</dbReference>
<gene>
    <name evidence="1" type="ORF">OU419_12995</name>
</gene>
<protein>
    <recommendedName>
        <fullName evidence="3">DUF2283 domain-containing protein</fullName>
    </recommendedName>
</protein>
<proteinExistence type="predicted"/>
<evidence type="ECO:0000313" key="1">
    <source>
        <dbReference type="EMBL" id="WAI52118.1"/>
    </source>
</evidence>
<accession>A0ABY7A4T0</accession>
<dbReference type="InterPro" id="IPR048081">
    <property type="entry name" value="T3SS_coreg_PtrC-like"/>
</dbReference>